<evidence type="ECO:0000259" key="8">
    <source>
        <dbReference type="Pfam" id="PF12704"/>
    </source>
</evidence>
<evidence type="ECO:0000256" key="4">
    <source>
        <dbReference type="ARBA" id="ARBA00022989"/>
    </source>
</evidence>
<dbReference type="InterPro" id="IPR003838">
    <property type="entry name" value="ABC3_permease_C"/>
</dbReference>
<proteinExistence type="predicted"/>
<keyword evidence="9" id="KW-0614">Plasmid</keyword>
<dbReference type="GeneID" id="28252576"/>
<dbReference type="RefSeq" id="WP_046002243.1">
    <property type="nucleotide sequence ID" value="NZ_CP015232.1"/>
</dbReference>
<organism evidence="9 10">
    <name type="scientific">Tritonibacter mobilis F1926</name>
    <dbReference type="NCBI Taxonomy" id="1265309"/>
    <lineage>
        <taxon>Bacteria</taxon>
        <taxon>Pseudomonadati</taxon>
        <taxon>Pseudomonadota</taxon>
        <taxon>Alphaproteobacteria</taxon>
        <taxon>Rhodobacterales</taxon>
        <taxon>Paracoccaceae</taxon>
        <taxon>Tritonibacter</taxon>
    </lineage>
</organism>
<keyword evidence="5 6" id="KW-0472">Membrane</keyword>
<protein>
    <submittedName>
        <fullName evidence="9">ABC transporter permease</fullName>
    </submittedName>
</protein>
<evidence type="ECO:0000256" key="2">
    <source>
        <dbReference type="ARBA" id="ARBA00022475"/>
    </source>
</evidence>
<feature type="transmembrane region" description="Helical" evidence="6">
    <location>
        <begin position="361"/>
        <end position="381"/>
    </location>
</feature>
<reference evidence="9 10" key="1">
    <citation type="journal article" date="2016" name="ISME J.">
        <title>Global occurrence and heterogeneity of the Roseobacter-clade species Ruegeria mobilis.</title>
        <authorList>
            <person name="Sonnenschein E."/>
            <person name="Gram L."/>
        </authorList>
    </citation>
    <scope>NUCLEOTIDE SEQUENCE [LARGE SCALE GENOMIC DNA]</scope>
    <source>
        <strain evidence="9 10">F1926</strain>
        <plasmid evidence="9 10">unnamed2</plasmid>
    </source>
</reference>
<dbReference type="EMBL" id="CP015232">
    <property type="protein sequence ID" value="ANP43439.1"/>
    <property type="molecule type" value="Genomic_DNA"/>
</dbReference>
<evidence type="ECO:0000256" key="3">
    <source>
        <dbReference type="ARBA" id="ARBA00022692"/>
    </source>
</evidence>
<dbReference type="GO" id="GO:0022857">
    <property type="term" value="F:transmembrane transporter activity"/>
    <property type="evidence" value="ECO:0007669"/>
    <property type="project" value="TreeGrafter"/>
</dbReference>
<geneLocation type="plasmid" evidence="9 10">
    <name>unnamed2</name>
</geneLocation>
<accession>A0A1B1AA51</accession>
<dbReference type="PANTHER" id="PTHR30572">
    <property type="entry name" value="MEMBRANE COMPONENT OF TRANSPORTER-RELATED"/>
    <property type="match status" value="1"/>
</dbReference>
<evidence type="ECO:0000256" key="1">
    <source>
        <dbReference type="ARBA" id="ARBA00004651"/>
    </source>
</evidence>
<feature type="domain" description="ABC3 transporter permease C-terminal" evidence="7">
    <location>
        <begin position="269"/>
        <end position="387"/>
    </location>
</feature>
<feature type="transmembrane region" description="Helical" evidence="6">
    <location>
        <begin position="307"/>
        <end position="333"/>
    </location>
</feature>
<keyword evidence="4 6" id="KW-1133">Transmembrane helix</keyword>
<dbReference type="GO" id="GO:0005886">
    <property type="term" value="C:plasma membrane"/>
    <property type="evidence" value="ECO:0007669"/>
    <property type="project" value="UniProtKB-SubCell"/>
</dbReference>
<dbReference type="AlphaFoldDB" id="A0A1B1AA51"/>
<evidence type="ECO:0000313" key="10">
    <source>
        <dbReference type="Proteomes" id="UP000013243"/>
    </source>
</evidence>
<evidence type="ECO:0000313" key="9">
    <source>
        <dbReference type="EMBL" id="ANP43439.1"/>
    </source>
</evidence>
<dbReference type="InterPro" id="IPR025857">
    <property type="entry name" value="MacB_PCD"/>
</dbReference>
<dbReference type="Proteomes" id="UP000013243">
    <property type="component" value="Plasmid unnamed2"/>
</dbReference>
<dbReference type="KEGG" id="rmb:K529_022035"/>
<dbReference type="OrthoDB" id="241967at2"/>
<dbReference type="Pfam" id="PF02687">
    <property type="entry name" value="FtsX"/>
    <property type="match status" value="1"/>
</dbReference>
<comment type="subcellular location">
    <subcellularLocation>
        <location evidence="1">Cell membrane</location>
        <topology evidence="1">Multi-pass membrane protein</topology>
    </subcellularLocation>
</comment>
<feature type="transmembrane region" description="Helical" evidence="6">
    <location>
        <begin position="24"/>
        <end position="47"/>
    </location>
</feature>
<keyword evidence="2" id="KW-1003">Cell membrane</keyword>
<name>A0A1B1AA51_9RHOB</name>
<dbReference type="InterPro" id="IPR050250">
    <property type="entry name" value="Macrolide_Exporter_MacB"/>
</dbReference>
<sequence length="396" mass="41330">MFGFIRQSLALSGANLRSLPRRAWISLSMVLSVTLVVLVLLGFLAMANGFRKTLSSTGSADVAMVLSRGAFSEALSRIGTQQAHLIEEAPGIARTAEGAPLISRELVVPVDAVAQDSGKNETLSLRGVTATGLALRPKLAISAGRMMTPGTDEIVVGARLAAKYNDLNLGDTISFGRSQWKVVGHFTAGGSVFESELLADAGLVQAQFNRPNQIQSLRVRLQDPAAFAQFSAYVEDLDLGLLAQTEQAFYAAQASDISRIILFLGWPLAIVMAIGAAVGAMTTMYSSVSDRMVEIATVRALGFSRSAAFVATLVEALALTLIGCAIGVALAWIGLDGWSASTKSGANAQLAFQLALSWPQALSAVVLALGIGAIGGGLPALRATRVPLRAAMTGRA</sequence>
<dbReference type="Pfam" id="PF12704">
    <property type="entry name" value="MacB_PCD"/>
    <property type="match status" value="1"/>
</dbReference>
<evidence type="ECO:0000256" key="5">
    <source>
        <dbReference type="ARBA" id="ARBA00023136"/>
    </source>
</evidence>
<feature type="transmembrane region" description="Helical" evidence="6">
    <location>
        <begin position="260"/>
        <end position="286"/>
    </location>
</feature>
<evidence type="ECO:0000259" key="7">
    <source>
        <dbReference type="Pfam" id="PF02687"/>
    </source>
</evidence>
<evidence type="ECO:0000256" key="6">
    <source>
        <dbReference type="SAM" id="Phobius"/>
    </source>
</evidence>
<feature type="domain" description="MacB-like periplasmic core" evidence="8">
    <location>
        <begin position="28"/>
        <end position="236"/>
    </location>
</feature>
<gene>
    <name evidence="9" type="ORF">K529_022035</name>
</gene>
<dbReference type="PANTHER" id="PTHR30572:SF15">
    <property type="entry name" value="ABC TRANSPORTER PERMEASE"/>
    <property type="match status" value="1"/>
</dbReference>
<keyword evidence="3 6" id="KW-0812">Transmembrane</keyword>